<reference evidence="1" key="1">
    <citation type="submission" date="2006-01" db="EMBL/GenBank/DDBJ databases">
        <authorList>
            <person name="Lindblad-Toh K."/>
            <person name="Mauceli E."/>
            <person name="Grabherr M."/>
            <person name="Chang J.L."/>
            <person name="Lander E.S."/>
        </authorList>
    </citation>
    <scope>NUCLEOTIDE SEQUENCE [LARGE SCALE GENOMIC DNA]</scope>
</reference>
<sequence>MRRLQPTIRSREAPFSIWYSLCEEDGCSSLREPGAQRLRCSRVHRGTLGNVLCCQYPRQHGALCRMSQSRCCNTIPPQMSHCHGETYTWRRPWQGRQSYFKNNTKVRPKI</sequence>
<dbReference type="AlphaFoldDB" id="G3Q634"/>
<evidence type="ECO:0000313" key="1">
    <source>
        <dbReference type="Ensembl" id="ENSGACP00000025340.1"/>
    </source>
</evidence>
<reference evidence="1" key="2">
    <citation type="submission" date="2024-04" db="UniProtKB">
        <authorList>
            <consortium name="Ensembl"/>
        </authorList>
    </citation>
    <scope>IDENTIFICATION</scope>
</reference>
<proteinExistence type="predicted"/>
<dbReference type="Bgee" id="ENSGACG00000019166">
    <property type="expression patterns" value="Expressed in embryo and 13 other cell types or tissues"/>
</dbReference>
<dbReference type="Ensembl" id="ENSGACT00000025389.1">
    <property type="protein sequence ID" value="ENSGACP00000025340.1"/>
    <property type="gene ID" value="ENSGACG00000019166.1"/>
</dbReference>
<name>G3Q634_GASAC</name>
<accession>G3Q634</accession>
<protein>
    <submittedName>
        <fullName evidence="1">Uncharacterized protein</fullName>
    </submittedName>
</protein>
<dbReference type="InParanoid" id="G3Q634"/>
<organism evidence="1">
    <name type="scientific">Gasterosteus aculeatus</name>
    <name type="common">Three-spined stickleback</name>
    <dbReference type="NCBI Taxonomy" id="69293"/>
    <lineage>
        <taxon>Eukaryota</taxon>
        <taxon>Metazoa</taxon>
        <taxon>Chordata</taxon>
        <taxon>Craniata</taxon>
        <taxon>Vertebrata</taxon>
        <taxon>Euteleostomi</taxon>
        <taxon>Actinopterygii</taxon>
        <taxon>Neopterygii</taxon>
        <taxon>Teleostei</taxon>
        <taxon>Neoteleostei</taxon>
        <taxon>Acanthomorphata</taxon>
        <taxon>Eupercaria</taxon>
        <taxon>Perciformes</taxon>
        <taxon>Cottioidei</taxon>
        <taxon>Gasterosteales</taxon>
        <taxon>Gasterosteidae</taxon>
        <taxon>Gasterosteus</taxon>
    </lineage>
</organism>